<dbReference type="Gene3D" id="2.30.30.1060">
    <property type="match status" value="1"/>
</dbReference>
<gene>
    <name evidence="3" type="ORF">IW256_007988</name>
</gene>
<feature type="domain" description="Hypervirulence associated protein TUDOR" evidence="2">
    <location>
        <begin position="19"/>
        <end position="75"/>
    </location>
</feature>
<feature type="compositionally biased region" description="Basic and acidic residues" evidence="1">
    <location>
        <begin position="54"/>
        <end position="66"/>
    </location>
</feature>
<keyword evidence="4" id="KW-1185">Reference proteome</keyword>
<reference evidence="3" key="1">
    <citation type="submission" date="2020-11" db="EMBL/GenBank/DDBJ databases">
        <title>Sequencing the genomes of 1000 actinobacteria strains.</title>
        <authorList>
            <person name="Klenk H.-P."/>
        </authorList>
    </citation>
    <scope>NUCLEOTIDE SEQUENCE</scope>
    <source>
        <strain evidence="3">DSM 43175</strain>
    </source>
</reference>
<dbReference type="AlphaFoldDB" id="A0A931GPG2"/>
<dbReference type="EMBL" id="JADOUA010000001">
    <property type="protein sequence ID" value="MBG6093875.1"/>
    <property type="molecule type" value="Genomic_DNA"/>
</dbReference>
<name>A0A931GPG2_9ACTN</name>
<protein>
    <recommendedName>
        <fullName evidence="2">Hypervirulence associated protein TUDOR domain-containing protein</fullName>
    </recommendedName>
</protein>
<feature type="compositionally biased region" description="Basic residues" evidence="1">
    <location>
        <begin position="1"/>
        <end position="11"/>
    </location>
</feature>
<dbReference type="RefSeq" id="WP_197015881.1">
    <property type="nucleotide sequence ID" value="NZ_BAABES010000003.1"/>
</dbReference>
<feature type="region of interest" description="Disordered" evidence="1">
    <location>
        <begin position="1"/>
        <end position="83"/>
    </location>
</feature>
<sequence length="83" mass="8642">MAKSGRGKKPGRGGAPAAGDKATWPSHGADVRGTVNEEITERAEGAGREGAPSEDDRHMARGDKSGKKAVHKPSAMKHLKKKG</sequence>
<evidence type="ECO:0000313" key="3">
    <source>
        <dbReference type="EMBL" id="MBG6093875.1"/>
    </source>
</evidence>
<dbReference type="Pfam" id="PF11160">
    <property type="entry name" value="Hva1_TUDOR"/>
    <property type="match status" value="1"/>
</dbReference>
<evidence type="ECO:0000259" key="2">
    <source>
        <dbReference type="Pfam" id="PF11160"/>
    </source>
</evidence>
<evidence type="ECO:0000313" key="4">
    <source>
        <dbReference type="Proteomes" id="UP000614047"/>
    </source>
</evidence>
<evidence type="ECO:0000256" key="1">
    <source>
        <dbReference type="SAM" id="MobiDB-lite"/>
    </source>
</evidence>
<comment type="caution">
    <text evidence="3">The sequence shown here is derived from an EMBL/GenBank/DDBJ whole genome shotgun (WGS) entry which is preliminary data.</text>
</comment>
<feature type="compositionally biased region" description="Basic residues" evidence="1">
    <location>
        <begin position="67"/>
        <end position="83"/>
    </location>
</feature>
<accession>A0A931GPG2</accession>
<proteinExistence type="predicted"/>
<dbReference type="Proteomes" id="UP000614047">
    <property type="component" value="Unassembled WGS sequence"/>
</dbReference>
<dbReference type="InterPro" id="IPR021331">
    <property type="entry name" value="Hva1_TUDOR"/>
</dbReference>
<organism evidence="3 4">
    <name type="scientific">Actinomadura viridis</name>
    <dbReference type="NCBI Taxonomy" id="58110"/>
    <lineage>
        <taxon>Bacteria</taxon>
        <taxon>Bacillati</taxon>
        <taxon>Actinomycetota</taxon>
        <taxon>Actinomycetes</taxon>
        <taxon>Streptosporangiales</taxon>
        <taxon>Thermomonosporaceae</taxon>
        <taxon>Actinomadura</taxon>
    </lineage>
</organism>